<evidence type="ECO:0000256" key="5">
    <source>
        <dbReference type="ARBA" id="ARBA00022989"/>
    </source>
</evidence>
<dbReference type="Pfam" id="PF00893">
    <property type="entry name" value="Multi_Drug_Res"/>
    <property type="match status" value="1"/>
</dbReference>
<accession>A0A4Q0YLF3</accession>
<evidence type="ECO:0000313" key="12">
    <source>
        <dbReference type="Proteomes" id="UP000290287"/>
    </source>
</evidence>
<comment type="similarity">
    <text evidence="7">Belongs to the drug/metabolite transporter (DMT) superfamily. Small multidrug resistance (SMR) (TC 2.A.7.1) family. Gdx/SugE subfamily.</text>
</comment>
<dbReference type="SUPFAM" id="SSF103481">
    <property type="entry name" value="Multidrug resistance efflux transporter EmrE"/>
    <property type="match status" value="1"/>
</dbReference>
<dbReference type="PANTHER" id="PTHR30561:SF0">
    <property type="entry name" value="GUANIDINIUM EXPORTER"/>
    <property type="match status" value="1"/>
</dbReference>
<reference evidence="11 12" key="1">
    <citation type="submission" date="2017-10" db="EMBL/GenBank/DDBJ databases">
        <title>Nyctiphanis sp. nov., isolated from the stomach of the euphausiid Nyctiphanes simplex (Hansen, 1911) in the Gulf of California.</title>
        <authorList>
            <person name="Gomez-Gil B."/>
            <person name="Aguilar-Mendez M."/>
            <person name="Lopez-Cortes A."/>
            <person name="Gomez-Gutierrez J."/>
            <person name="Roque A."/>
            <person name="Lang E."/>
            <person name="Gonzalez-Castillo A."/>
        </authorList>
    </citation>
    <scope>NUCLEOTIDE SEQUENCE [LARGE SCALE GENOMIC DNA]</scope>
    <source>
        <strain evidence="11 12">CAIM 600</strain>
    </source>
</reference>
<evidence type="ECO:0000256" key="1">
    <source>
        <dbReference type="ARBA" id="ARBA00004651"/>
    </source>
</evidence>
<dbReference type="InterPro" id="IPR045324">
    <property type="entry name" value="Small_multidrug_res"/>
</dbReference>
<dbReference type="EMBL" id="PEIB01000039">
    <property type="protein sequence ID" value="RXJ71215.1"/>
    <property type="molecule type" value="Genomic_DNA"/>
</dbReference>
<evidence type="ECO:0000256" key="3">
    <source>
        <dbReference type="ARBA" id="ARBA00022475"/>
    </source>
</evidence>
<dbReference type="Proteomes" id="UP000290287">
    <property type="component" value="Unassembled WGS sequence"/>
</dbReference>
<name>A0A4Q0YLF3_9GAMM</name>
<gene>
    <name evidence="11" type="ORF">CS022_21350</name>
</gene>
<keyword evidence="6 10" id="KW-0472">Membrane</keyword>
<dbReference type="Gene3D" id="1.10.3730.20">
    <property type="match status" value="1"/>
</dbReference>
<evidence type="ECO:0000256" key="2">
    <source>
        <dbReference type="ARBA" id="ARBA00022448"/>
    </source>
</evidence>
<keyword evidence="12" id="KW-1185">Reference proteome</keyword>
<keyword evidence="2" id="KW-0813">Transport</keyword>
<dbReference type="GO" id="GO:0005886">
    <property type="term" value="C:plasma membrane"/>
    <property type="evidence" value="ECO:0007669"/>
    <property type="project" value="UniProtKB-SubCell"/>
</dbReference>
<dbReference type="NCBIfam" id="NF008512">
    <property type="entry name" value="PRK11431.1"/>
    <property type="match status" value="1"/>
</dbReference>
<evidence type="ECO:0000313" key="11">
    <source>
        <dbReference type="EMBL" id="RXJ71215.1"/>
    </source>
</evidence>
<keyword evidence="5 10" id="KW-1133">Transmembrane helix</keyword>
<feature type="transmembrane region" description="Helical" evidence="10">
    <location>
        <begin position="84"/>
        <end position="103"/>
    </location>
</feature>
<dbReference type="OrthoDB" id="9808638at2"/>
<evidence type="ECO:0000256" key="8">
    <source>
        <dbReference type="ARBA" id="ARBA00039168"/>
    </source>
</evidence>
<proteinExistence type="inferred from homology"/>
<sequence>MAWFCLAVAGLFEVFWAISMKYSQGFTKLWPSAMTIAGMWVSFGFLAYAMKTLPVGNAYAAWTGIGAVGVMIAGVILFDEKLDWVRMSCIGLIVIGIVGLKFMSGDTHQV</sequence>
<evidence type="ECO:0000256" key="6">
    <source>
        <dbReference type="ARBA" id="ARBA00023136"/>
    </source>
</evidence>
<dbReference type="PANTHER" id="PTHR30561">
    <property type="entry name" value="SMR FAMILY PROTON-DEPENDENT DRUG EFFLUX TRANSPORTER SUGE"/>
    <property type="match status" value="1"/>
</dbReference>
<dbReference type="AlphaFoldDB" id="A0A4Q0YLF3"/>
<keyword evidence="4 9" id="KW-0812">Transmembrane</keyword>
<keyword evidence="3" id="KW-1003">Cell membrane</keyword>
<dbReference type="InterPro" id="IPR000390">
    <property type="entry name" value="Small_drug/metabolite_transptr"/>
</dbReference>
<dbReference type="RefSeq" id="WP_129123940.1">
    <property type="nucleotide sequence ID" value="NZ_PEIB01000039.1"/>
</dbReference>
<dbReference type="InterPro" id="IPR037185">
    <property type="entry name" value="EmrE-like"/>
</dbReference>
<evidence type="ECO:0000256" key="9">
    <source>
        <dbReference type="RuleBase" id="RU003942"/>
    </source>
</evidence>
<feature type="transmembrane region" description="Helical" evidence="10">
    <location>
        <begin position="59"/>
        <end position="78"/>
    </location>
</feature>
<evidence type="ECO:0000256" key="7">
    <source>
        <dbReference type="ARBA" id="ARBA00038151"/>
    </source>
</evidence>
<comment type="caution">
    <text evidence="11">The sequence shown here is derived from an EMBL/GenBank/DDBJ whole genome shotgun (WGS) entry which is preliminary data.</text>
</comment>
<evidence type="ECO:0000256" key="4">
    <source>
        <dbReference type="ARBA" id="ARBA00022692"/>
    </source>
</evidence>
<organism evidence="11 12">
    <name type="scientific">Veronia nyctiphanis</name>
    <dbReference type="NCBI Taxonomy" id="1278244"/>
    <lineage>
        <taxon>Bacteria</taxon>
        <taxon>Pseudomonadati</taxon>
        <taxon>Pseudomonadota</taxon>
        <taxon>Gammaproteobacteria</taxon>
        <taxon>Vibrionales</taxon>
        <taxon>Vibrionaceae</taxon>
        <taxon>Veronia</taxon>
    </lineage>
</organism>
<feature type="transmembrane region" description="Helical" evidence="10">
    <location>
        <begin position="33"/>
        <end position="50"/>
    </location>
</feature>
<dbReference type="GO" id="GO:1990961">
    <property type="term" value="P:xenobiotic detoxification by transmembrane export across the plasma membrane"/>
    <property type="evidence" value="ECO:0007669"/>
    <property type="project" value="UniProtKB-ARBA"/>
</dbReference>
<dbReference type="GO" id="GO:0022857">
    <property type="term" value="F:transmembrane transporter activity"/>
    <property type="evidence" value="ECO:0007669"/>
    <property type="project" value="InterPro"/>
</dbReference>
<evidence type="ECO:0000256" key="10">
    <source>
        <dbReference type="SAM" id="Phobius"/>
    </source>
</evidence>
<comment type="subcellular location">
    <subcellularLocation>
        <location evidence="1 9">Cell membrane</location>
        <topology evidence="1 9">Multi-pass membrane protein</topology>
    </subcellularLocation>
</comment>
<protein>
    <recommendedName>
        <fullName evidence="8">Guanidinium exporter</fullName>
    </recommendedName>
</protein>
<dbReference type="FunFam" id="1.10.3730.20:FF:000001">
    <property type="entry name" value="Quaternary ammonium compound resistance transporter SugE"/>
    <property type="match status" value="1"/>
</dbReference>